<dbReference type="SUPFAM" id="SSF53790">
    <property type="entry name" value="Tetrapyrrole methylase"/>
    <property type="match status" value="1"/>
</dbReference>
<keyword evidence="6" id="KW-0949">S-adenosyl-L-methionine</keyword>
<evidence type="ECO:0000256" key="9">
    <source>
        <dbReference type="ARBA" id="ARBA00023239"/>
    </source>
</evidence>
<feature type="active site" description="Proton donor" evidence="14">
    <location>
        <position position="275"/>
    </location>
</feature>
<dbReference type="STRING" id="1177755.A7A08_01823"/>
<dbReference type="Pfam" id="PF00590">
    <property type="entry name" value="TP_methylase"/>
    <property type="match status" value="1"/>
</dbReference>
<accession>A0A1E2RYF3</accession>
<keyword evidence="5 15" id="KW-0808">Transferase</keyword>
<dbReference type="FunFam" id="3.40.1010.10:FF:000001">
    <property type="entry name" value="Siroheme synthase"/>
    <property type="match status" value="1"/>
</dbReference>
<dbReference type="PIRSF" id="PIRSF036426">
    <property type="entry name" value="Sirohaem_synth"/>
    <property type="match status" value="1"/>
</dbReference>
<evidence type="ECO:0000256" key="11">
    <source>
        <dbReference type="ARBA" id="ARBA00023268"/>
    </source>
</evidence>
<feature type="domain" description="Sirohaem synthase dimerisation" evidence="17">
    <location>
        <begin position="150"/>
        <end position="206"/>
    </location>
</feature>
<dbReference type="PANTHER" id="PTHR45790:SF3">
    <property type="entry name" value="S-ADENOSYL-L-METHIONINE-DEPENDENT UROPORPHYRINOGEN III METHYLTRANSFERASE, CHLOROPLASTIC"/>
    <property type="match status" value="1"/>
</dbReference>
<dbReference type="InterPro" id="IPR003043">
    <property type="entry name" value="Uropor_MeTrfase_CS"/>
</dbReference>
<dbReference type="OrthoDB" id="9815856at2"/>
<dbReference type="InterPro" id="IPR037115">
    <property type="entry name" value="Sirohaem_synt_dimer_dom_sf"/>
</dbReference>
<dbReference type="Gene3D" id="3.40.50.720">
    <property type="entry name" value="NAD(P)-binding Rossmann-like Domain"/>
    <property type="match status" value="1"/>
</dbReference>
<gene>
    <name evidence="18" type="ORF">A7A08_01823</name>
</gene>
<keyword evidence="11" id="KW-0511">Multifunctional enzyme</keyword>
<evidence type="ECO:0000256" key="14">
    <source>
        <dbReference type="PIRSR" id="PIRSR036426-1"/>
    </source>
</evidence>
<comment type="pathway">
    <text evidence="1">Porphyrin-containing compound metabolism; siroheme biosynthesis; sirohydrochlorin from precorrin-2: step 1/1.</text>
</comment>
<evidence type="ECO:0000256" key="10">
    <source>
        <dbReference type="ARBA" id="ARBA00023244"/>
    </source>
</evidence>
<evidence type="ECO:0000313" key="18">
    <source>
        <dbReference type="EMBL" id="ODA67079.1"/>
    </source>
</evidence>
<dbReference type="AlphaFoldDB" id="A0A1E2RYF3"/>
<dbReference type="GO" id="GO:0004851">
    <property type="term" value="F:uroporphyrin-III C-methyltransferase activity"/>
    <property type="evidence" value="ECO:0007669"/>
    <property type="project" value="InterPro"/>
</dbReference>
<dbReference type="GO" id="GO:0051266">
    <property type="term" value="F:sirohydrochlorin ferrochelatase activity"/>
    <property type="evidence" value="ECO:0007669"/>
    <property type="project" value="InterPro"/>
</dbReference>
<feature type="active site" description="Proton acceptor" evidence="14">
    <location>
        <position position="253"/>
    </location>
</feature>
<evidence type="ECO:0000256" key="2">
    <source>
        <dbReference type="ARBA" id="ARBA00005879"/>
    </source>
</evidence>
<evidence type="ECO:0000259" key="17">
    <source>
        <dbReference type="Pfam" id="PF10414"/>
    </source>
</evidence>
<protein>
    <submittedName>
        <fullName evidence="18">Siroheme synthase</fullName>
    </submittedName>
</protein>
<evidence type="ECO:0000256" key="7">
    <source>
        <dbReference type="ARBA" id="ARBA00023002"/>
    </source>
</evidence>
<evidence type="ECO:0000256" key="1">
    <source>
        <dbReference type="ARBA" id="ARBA00005010"/>
    </source>
</evidence>
<dbReference type="Gene3D" id="3.30.160.110">
    <property type="entry name" value="Siroheme synthase, domain 2"/>
    <property type="match status" value="1"/>
</dbReference>
<evidence type="ECO:0000256" key="6">
    <source>
        <dbReference type="ARBA" id="ARBA00022691"/>
    </source>
</evidence>
<dbReference type="UniPathway" id="UPA00262">
    <property type="reaction ID" value="UER00211"/>
</dbReference>
<dbReference type="CDD" id="cd11642">
    <property type="entry name" value="SUMT"/>
    <property type="match status" value="1"/>
</dbReference>
<dbReference type="GO" id="GO:0043115">
    <property type="term" value="F:precorrin-2 dehydrogenase activity"/>
    <property type="evidence" value="ECO:0007669"/>
    <property type="project" value="UniProtKB-EC"/>
</dbReference>
<comment type="similarity">
    <text evidence="2 15">Belongs to the precorrin methyltransferase family.</text>
</comment>
<dbReference type="PROSITE" id="PS00840">
    <property type="entry name" value="SUMT_2"/>
    <property type="match status" value="1"/>
</dbReference>
<dbReference type="InterPro" id="IPR012409">
    <property type="entry name" value="Sirohaem_synth"/>
</dbReference>
<keyword evidence="7" id="KW-0560">Oxidoreductase</keyword>
<dbReference type="Gene3D" id="3.30.950.10">
    <property type="entry name" value="Methyltransferase, Cobalt-precorrin-4 Transmethylase, Domain 2"/>
    <property type="match status" value="1"/>
</dbReference>
<evidence type="ECO:0000313" key="19">
    <source>
        <dbReference type="Proteomes" id="UP000095087"/>
    </source>
</evidence>
<dbReference type="Gene3D" id="1.10.8.210">
    <property type="entry name" value="Sirohaem synthase, dimerisation domain"/>
    <property type="match status" value="1"/>
</dbReference>
<keyword evidence="8" id="KW-0520">NAD</keyword>
<evidence type="ECO:0000256" key="5">
    <source>
        <dbReference type="ARBA" id="ARBA00022679"/>
    </source>
</evidence>
<dbReference type="Pfam" id="PF13241">
    <property type="entry name" value="NAD_binding_7"/>
    <property type="match status" value="1"/>
</dbReference>
<dbReference type="Pfam" id="PF10414">
    <property type="entry name" value="CysG_dimeriser"/>
    <property type="match status" value="1"/>
</dbReference>
<evidence type="ECO:0000256" key="4">
    <source>
        <dbReference type="ARBA" id="ARBA00022603"/>
    </source>
</evidence>
<keyword evidence="10" id="KW-0627">Porphyrin biosynthesis</keyword>
<dbReference type="RefSeq" id="WP_069095109.1">
    <property type="nucleotide sequence ID" value="NZ_MASI01000004.1"/>
</dbReference>
<feature type="domain" description="Tetrapyrrole methylase" evidence="16">
    <location>
        <begin position="223"/>
        <end position="434"/>
    </location>
</feature>
<dbReference type="PANTHER" id="PTHR45790">
    <property type="entry name" value="SIROHEME SYNTHASE-RELATED"/>
    <property type="match status" value="1"/>
</dbReference>
<dbReference type="InterPro" id="IPR035996">
    <property type="entry name" value="4pyrrol_Methylase_sf"/>
</dbReference>
<dbReference type="InterPro" id="IPR000878">
    <property type="entry name" value="4pyrrol_Mease"/>
</dbReference>
<dbReference type="NCBIfam" id="TIGR01470">
    <property type="entry name" value="cysG_Nterm"/>
    <property type="match status" value="1"/>
</dbReference>
<dbReference type="NCBIfam" id="NF007922">
    <property type="entry name" value="PRK10637.1"/>
    <property type="match status" value="1"/>
</dbReference>
<dbReference type="NCBIfam" id="NF004790">
    <property type="entry name" value="PRK06136.1"/>
    <property type="match status" value="1"/>
</dbReference>
<name>A0A1E2RYF3_9HYPH</name>
<keyword evidence="19" id="KW-1185">Reference proteome</keyword>
<evidence type="ECO:0000256" key="3">
    <source>
        <dbReference type="ARBA" id="ARBA00022573"/>
    </source>
</evidence>
<dbReference type="InterPro" id="IPR014777">
    <property type="entry name" value="4pyrrole_Mease_sub1"/>
</dbReference>
<keyword evidence="3" id="KW-0169">Cobalamin biosynthesis</keyword>
<dbReference type="Gene3D" id="3.40.1010.10">
    <property type="entry name" value="Cobalt-precorrin-4 Transmethylase, Domain 1"/>
    <property type="match status" value="1"/>
</dbReference>
<evidence type="ECO:0000256" key="12">
    <source>
        <dbReference type="ARBA" id="ARBA00025705"/>
    </source>
</evidence>
<comment type="catalytic activity">
    <reaction evidence="13">
        <text>precorrin-2 + NAD(+) = sirohydrochlorin + NADH + 2 H(+)</text>
        <dbReference type="Rhea" id="RHEA:15613"/>
        <dbReference type="ChEBI" id="CHEBI:15378"/>
        <dbReference type="ChEBI" id="CHEBI:57540"/>
        <dbReference type="ChEBI" id="CHEBI:57945"/>
        <dbReference type="ChEBI" id="CHEBI:58351"/>
        <dbReference type="ChEBI" id="CHEBI:58827"/>
        <dbReference type="EC" id="1.3.1.76"/>
    </reaction>
</comment>
<dbReference type="NCBIfam" id="TIGR01469">
    <property type="entry name" value="cobA_cysG_Cterm"/>
    <property type="match status" value="1"/>
</dbReference>
<dbReference type="InterPro" id="IPR036291">
    <property type="entry name" value="NAD(P)-bd_dom_sf"/>
</dbReference>
<dbReference type="SUPFAM" id="SSF51735">
    <property type="entry name" value="NAD(P)-binding Rossmann-fold domains"/>
    <property type="match status" value="1"/>
</dbReference>
<dbReference type="SUPFAM" id="SSF75615">
    <property type="entry name" value="Siroheme synthase middle domains-like"/>
    <property type="match status" value="1"/>
</dbReference>
<comment type="pathway">
    <text evidence="12">Porphyrin-containing compound metabolism; siroheme biosynthesis; precorrin-2 from uroporphyrinogen III: step 1/1.</text>
</comment>
<keyword evidence="4 15" id="KW-0489">Methyltransferase</keyword>
<evidence type="ECO:0000256" key="15">
    <source>
        <dbReference type="RuleBase" id="RU003960"/>
    </source>
</evidence>
<dbReference type="InterPro" id="IPR014776">
    <property type="entry name" value="4pyrrole_Mease_sub2"/>
</dbReference>
<dbReference type="InterPro" id="IPR019478">
    <property type="entry name" value="Sirohaem_synthase_dimer_dom"/>
</dbReference>
<dbReference type="GO" id="GO:0009236">
    <property type="term" value="P:cobalamin biosynthetic process"/>
    <property type="evidence" value="ECO:0007669"/>
    <property type="project" value="UniProtKB-KW"/>
</dbReference>
<dbReference type="InterPro" id="IPR050161">
    <property type="entry name" value="Siro_Cobalamin_biosynth"/>
</dbReference>
<dbReference type="InterPro" id="IPR006366">
    <property type="entry name" value="CobA/CysG_C"/>
</dbReference>
<sequence>MRTFPVFLRVDGKPPLVAGGGDLAGVKARLVLKRAPLVEIAADRLDAELSRLEAEGKVRRIEPMRGIDQIRGRPLVVSATEDDDEDARVSAIARALGVPVNVPDRPELCTFALAAIVDRDEVTVAIGTEGLAPVLAQRLRAGFERELHPRLGSLARLAGTFRDRVAAQLPEGPARRNLWDRIFGGPAGQAALDGDETEAGRLFDQEIDAAVAGEQESKGVGRVLMVGGGPGDPDLLTLKAVRALKAADIILYDGLVGEGVLEHARREALLIPVAKAKGAHSVSQENINRLMVEHAKQGHTVVRLKGGDPFVFGRGGEELDALREAGIAVEVVPGITAAVAAAASVQIPLTHRDHSHSVTFVSGHAAKSDRPDFDGIDLTALAGGGNTLVLYMGVSTSGEVAGQLLAAGWSPETPVLAVENATRSNERRVACRLSILARSPERLQLASPAVLFFGEVAGLEAEGLVDRVLDAPALQGAFEEIMPRRAVNG</sequence>
<comment type="caution">
    <text evidence="18">The sequence shown here is derived from an EMBL/GenBank/DDBJ whole genome shotgun (WGS) entry which is preliminary data.</text>
</comment>
<dbReference type="Proteomes" id="UP000095087">
    <property type="component" value="Unassembled WGS sequence"/>
</dbReference>
<dbReference type="GO" id="GO:0051287">
    <property type="term" value="F:NAD binding"/>
    <property type="evidence" value="ECO:0007669"/>
    <property type="project" value="InterPro"/>
</dbReference>
<dbReference type="GO" id="GO:0032259">
    <property type="term" value="P:methylation"/>
    <property type="evidence" value="ECO:0007669"/>
    <property type="project" value="UniProtKB-KW"/>
</dbReference>
<organism evidence="18 19">
    <name type="scientific">Methyloligella halotolerans</name>
    <dbReference type="NCBI Taxonomy" id="1177755"/>
    <lineage>
        <taxon>Bacteria</taxon>
        <taxon>Pseudomonadati</taxon>
        <taxon>Pseudomonadota</taxon>
        <taxon>Alphaproteobacteria</taxon>
        <taxon>Hyphomicrobiales</taxon>
        <taxon>Hyphomicrobiaceae</taxon>
        <taxon>Methyloligella</taxon>
    </lineage>
</organism>
<dbReference type="InterPro" id="IPR006367">
    <property type="entry name" value="Sirohaem_synthase_N"/>
</dbReference>
<keyword evidence="9" id="KW-0456">Lyase</keyword>
<evidence type="ECO:0000259" key="16">
    <source>
        <dbReference type="Pfam" id="PF00590"/>
    </source>
</evidence>
<proteinExistence type="inferred from homology"/>
<reference evidence="18 19" key="1">
    <citation type="submission" date="2016-07" db="EMBL/GenBank/DDBJ databases">
        <title>Draft genome sequence of Methyloligella halotolerans C2T (VKM B-2706T=CCUG 61687T=DSM 25045T), a halotolerant polyhydroxybutyrate accumulating methylotroph.</title>
        <authorList>
            <person name="Vasilenko O.V."/>
            <person name="Doronina N.V."/>
            <person name="Poroshina M.N."/>
            <person name="Tarlachkov S.V."/>
            <person name="Trotsenko Y.A."/>
        </authorList>
    </citation>
    <scope>NUCLEOTIDE SEQUENCE [LARGE SCALE GENOMIC DNA]</scope>
    <source>
        <strain evidence="18 19">VKM B-2706</strain>
    </source>
</reference>
<dbReference type="GO" id="GO:0019354">
    <property type="term" value="P:siroheme biosynthetic process"/>
    <property type="evidence" value="ECO:0007669"/>
    <property type="project" value="UniProtKB-UniPathway"/>
</dbReference>
<evidence type="ECO:0000256" key="13">
    <source>
        <dbReference type="ARBA" id="ARBA00047561"/>
    </source>
</evidence>
<evidence type="ECO:0000256" key="8">
    <source>
        <dbReference type="ARBA" id="ARBA00023027"/>
    </source>
</evidence>
<dbReference type="EMBL" id="MASI01000004">
    <property type="protein sequence ID" value="ODA67079.1"/>
    <property type="molecule type" value="Genomic_DNA"/>
</dbReference>